<dbReference type="PRINTS" id="PR00778">
    <property type="entry name" value="HTHARSR"/>
</dbReference>
<evidence type="ECO:0000256" key="1">
    <source>
        <dbReference type="ARBA" id="ARBA00023015"/>
    </source>
</evidence>
<dbReference type="GeneID" id="97243011"/>
<organism evidence="5 6">
    <name type="scientific">Tistrella mobilis</name>
    <dbReference type="NCBI Taxonomy" id="171437"/>
    <lineage>
        <taxon>Bacteria</taxon>
        <taxon>Pseudomonadati</taxon>
        <taxon>Pseudomonadota</taxon>
        <taxon>Alphaproteobacteria</taxon>
        <taxon>Geminicoccales</taxon>
        <taxon>Geminicoccaceae</taxon>
        <taxon>Tistrella</taxon>
    </lineage>
</organism>
<keyword evidence="2" id="KW-0238">DNA-binding</keyword>
<dbReference type="AlphaFoldDB" id="A0A162K5U7"/>
<reference evidence="5 6" key="1">
    <citation type="submission" date="2015-12" db="EMBL/GenBank/DDBJ databases">
        <title>Genome sequence of Tistrella mobilis MCCC 1A02139.</title>
        <authorList>
            <person name="Lu L."/>
            <person name="Lai Q."/>
            <person name="Shao Z."/>
            <person name="Qian P."/>
        </authorList>
    </citation>
    <scope>NUCLEOTIDE SEQUENCE [LARGE SCALE GENOMIC DNA]</scope>
    <source>
        <strain evidence="5 6">MCCC 1A02139</strain>
    </source>
</reference>
<dbReference type="OrthoDB" id="9804742at2"/>
<protein>
    <submittedName>
        <fullName evidence="5">ArsR family transcriptional regulator</fullName>
    </submittedName>
</protein>
<keyword evidence="1" id="KW-0805">Transcription regulation</keyword>
<gene>
    <name evidence="5" type="ORF">AUP44_13000</name>
</gene>
<dbReference type="GO" id="GO:0003700">
    <property type="term" value="F:DNA-binding transcription factor activity"/>
    <property type="evidence" value="ECO:0007669"/>
    <property type="project" value="InterPro"/>
</dbReference>
<proteinExistence type="predicted"/>
<dbReference type="Proteomes" id="UP000075787">
    <property type="component" value="Unassembled WGS sequence"/>
</dbReference>
<name>A0A162K5U7_9PROT</name>
<dbReference type="Pfam" id="PF12840">
    <property type="entry name" value="HTH_20"/>
    <property type="match status" value="1"/>
</dbReference>
<evidence type="ECO:0000256" key="3">
    <source>
        <dbReference type="ARBA" id="ARBA00023163"/>
    </source>
</evidence>
<dbReference type="PROSITE" id="PS50987">
    <property type="entry name" value="HTH_ARSR_2"/>
    <property type="match status" value="1"/>
</dbReference>
<evidence type="ECO:0000313" key="6">
    <source>
        <dbReference type="Proteomes" id="UP000075787"/>
    </source>
</evidence>
<feature type="domain" description="HTH arsR-type" evidence="4">
    <location>
        <begin position="1"/>
        <end position="95"/>
    </location>
</feature>
<dbReference type="Gene3D" id="1.10.10.10">
    <property type="entry name" value="Winged helix-like DNA-binding domain superfamily/Winged helix DNA-binding domain"/>
    <property type="match status" value="1"/>
</dbReference>
<evidence type="ECO:0000259" key="4">
    <source>
        <dbReference type="PROSITE" id="PS50987"/>
    </source>
</evidence>
<sequence>MEKTEVITALAALAHEARLDIFRLLVQAGPEGLPAGQIAQAIGLAAPTASFHLAQLKQAGLVACRRESRSLIYTAAFDRMAGLVGFLTENCCGGNPAACGLPHPGTGTPPHA</sequence>
<evidence type="ECO:0000256" key="2">
    <source>
        <dbReference type="ARBA" id="ARBA00023125"/>
    </source>
</evidence>
<dbReference type="EMBL" id="LPZR01000197">
    <property type="protein sequence ID" value="KYO50527.1"/>
    <property type="molecule type" value="Genomic_DNA"/>
</dbReference>
<dbReference type="GO" id="GO:0003677">
    <property type="term" value="F:DNA binding"/>
    <property type="evidence" value="ECO:0007669"/>
    <property type="project" value="UniProtKB-KW"/>
</dbReference>
<dbReference type="NCBIfam" id="NF033788">
    <property type="entry name" value="HTH_metalloreg"/>
    <property type="match status" value="1"/>
</dbReference>
<evidence type="ECO:0000313" key="5">
    <source>
        <dbReference type="EMBL" id="KYO50527.1"/>
    </source>
</evidence>
<dbReference type="InterPro" id="IPR011991">
    <property type="entry name" value="ArsR-like_HTH"/>
</dbReference>
<keyword evidence="3" id="KW-0804">Transcription</keyword>
<dbReference type="CDD" id="cd00090">
    <property type="entry name" value="HTH_ARSR"/>
    <property type="match status" value="1"/>
</dbReference>
<dbReference type="RefSeq" id="WP_062768079.1">
    <property type="nucleotide sequence ID" value="NZ_CP121045.1"/>
</dbReference>
<dbReference type="PANTHER" id="PTHR43132:SF2">
    <property type="entry name" value="ARSENICAL RESISTANCE OPERON REPRESSOR ARSR-RELATED"/>
    <property type="match status" value="1"/>
</dbReference>
<dbReference type="InterPro" id="IPR051011">
    <property type="entry name" value="Metal_resp_trans_reg"/>
</dbReference>
<dbReference type="InterPro" id="IPR036388">
    <property type="entry name" value="WH-like_DNA-bd_sf"/>
</dbReference>
<dbReference type="InterPro" id="IPR001845">
    <property type="entry name" value="HTH_ArsR_DNA-bd_dom"/>
</dbReference>
<comment type="caution">
    <text evidence="5">The sequence shown here is derived from an EMBL/GenBank/DDBJ whole genome shotgun (WGS) entry which is preliminary data.</text>
</comment>
<accession>A0A162K5U7</accession>
<dbReference type="SUPFAM" id="SSF46785">
    <property type="entry name" value="Winged helix' DNA-binding domain"/>
    <property type="match status" value="1"/>
</dbReference>
<dbReference type="InterPro" id="IPR036390">
    <property type="entry name" value="WH_DNA-bd_sf"/>
</dbReference>
<dbReference type="PANTHER" id="PTHR43132">
    <property type="entry name" value="ARSENICAL RESISTANCE OPERON REPRESSOR ARSR-RELATED"/>
    <property type="match status" value="1"/>
</dbReference>
<dbReference type="SMART" id="SM00418">
    <property type="entry name" value="HTH_ARSR"/>
    <property type="match status" value="1"/>
</dbReference>